<accession>A0ABR0QI37</accession>
<reference evidence="2 3" key="1">
    <citation type="submission" date="2023-03" db="EMBL/GenBank/DDBJ databases">
        <title>WGS of Gossypium arboreum.</title>
        <authorList>
            <person name="Yu D."/>
        </authorList>
    </citation>
    <scope>NUCLEOTIDE SEQUENCE [LARGE SCALE GENOMIC DNA]</scope>
    <source>
        <tissue evidence="2">Leaf</tissue>
    </source>
</reference>
<dbReference type="EMBL" id="JARKNE010000003">
    <property type="protein sequence ID" value="KAK5838966.1"/>
    <property type="molecule type" value="Genomic_DNA"/>
</dbReference>
<comment type="caution">
    <text evidence="2">The sequence shown here is derived from an EMBL/GenBank/DDBJ whole genome shotgun (WGS) entry which is preliminary data.</text>
</comment>
<gene>
    <name evidence="2" type="ORF">PVK06_007716</name>
</gene>
<proteinExistence type="predicted"/>
<sequence length="270" mass="30484">MRDSCMRLVCSGAVNSILRSLTLSGKMETGNIHFSSPIRLGGGKTFRRHHETWKHYTRSICRERPKKTGNKYRISDLSSLPNCSLGVAVLGVCDQGKLLRIVVQGKVKVRFRFLGRRWIKHTINGRVISLYIPYFGARLGILEVSSKFDMDFGFKQDREGQSGETVEKSLASLGGVSIQESEVNAIQSAMGSDNPEVGTEALTRVVREVLEKVFKASLEKTREMVQGRCMDYGKKRYRSPSRLEPQSAKRVKSQQSVNLRRVSETVDFKY</sequence>
<evidence type="ECO:0000313" key="2">
    <source>
        <dbReference type="EMBL" id="KAK5838966.1"/>
    </source>
</evidence>
<dbReference type="Proteomes" id="UP001358586">
    <property type="component" value="Chromosome 3"/>
</dbReference>
<evidence type="ECO:0000313" key="3">
    <source>
        <dbReference type="Proteomes" id="UP001358586"/>
    </source>
</evidence>
<name>A0ABR0QI37_GOSAR</name>
<feature type="region of interest" description="Disordered" evidence="1">
    <location>
        <begin position="235"/>
        <end position="256"/>
    </location>
</feature>
<protein>
    <submittedName>
        <fullName evidence="2">Uncharacterized protein</fullName>
    </submittedName>
</protein>
<keyword evidence="3" id="KW-1185">Reference proteome</keyword>
<evidence type="ECO:0000256" key="1">
    <source>
        <dbReference type="SAM" id="MobiDB-lite"/>
    </source>
</evidence>
<organism evidence="2 3">
    <name type="scientific">Gossypium arboreum</name>
    <name type="common">Tree cotton</name>
    <name type="synonym">Gossypium nanking</name>
    <dbReference type="NCBI Taxonomy" id="29729"/>
    <lineage>
        <taxon>Eukaryota</taxon>
        <taxon>Viridiplantae</taxon>
        <taxon>Streptophyta</taxon>
        <taxon>Embryophyta</taxon>
        <taxon>Tracheophyta</taxon>
        <taxon>Spermatophyta</taxon>
        <taxon>Magnoliopsida</taxon>
        <taxon>eudicotyledons</taxon>
        <taxon>Gunneridae</taxon>
        <taxon>Pentapetalae</taxon>
        <taxon>rosids</taxon>
        <taxon>malvids</taxon>
        <taxon>Malvales</taxon>
        <taxon>Malvaceae</taxon>
        <taxon>Malvoideae</taxon>
        <taxon>Gossypium</taxon>
    </lineage>
</organism>